<evidence type="ECO:0000256" key="4">
    <source>
        <dbReference type="ARBA" id="ARBA00022519"/>
    </source>
</evidence>
<reference evidence="11" key="1">
    <citation type="journal article" date="2023" name="Int. J. Syst. Evol. Microbiol.">
        <title>Sinisalibacter aestuarii sp. nov., isolated from estuarine sediment of the Arakawa River.</title>
        <authorList>
            <person name="Arafat S.T."/>
            <person name="Hirano S."/>
            <person name="Sato A."/>
            <person name="Takeuchi K."/>
            <person name="Yasuda T."/>
            <person name="Terahara T."/>
            <person name="Hamada M."/>
            <person name="Kobayashi T."/>
        </authorList>
    </citation>
    <scope>NUCLEOTIDE SEQUENCE</scope>
    <source>
        <strain evidence="11">B-399</strain>
    </source>
</reference>
<keyword evidence="2 9" id="KW-0813">Transport</keyword>
<feature type="transmembrane region" description="Helical" evidence="9">
    <location>
        <begin position="21"/>
        <end position="46"/>
    </location>
</feature>
<dbReference type="PANTHER" id="PTHR35011:SF4">
    <property type="entry name" value="SLL1102 PROTEIN"/>
    <property type="match status" value="1"/>
</dbReference>
<comment type="subunit">
    <text evidence="9">The complex comprises the extracytoplasmic solute receptor protein and the two transmembrane proteins.</text>
</comment>
<feature type="transmembrane region" description="Helical" evidence="9">
    <location>
        <begin position="66"/>
        <end position="84"/>
    </location>
</feature>
<evidence type="ECO:0000256" key="3">
    <source>
        <dbReference type="ARBA" id="ARBA00022475"/>
    </source>
</evidence>
<keyword evidence="5 9" id="KW-0812">Transmembrane</keyword>
<keyword evidence="4 9" id="KW-0997">Cell inner membrane</keyword>
<dbReference type="EMBL" id="BROH01000003">
    <property type="protein sequence ID" value="GKY87750.1"/>
    <property type="molecule type" value="Genomic_DNA"/>
</dbReference>
<evidence type="ECO:0000256" key="1">
    <source>
        <dbReference type="ARBA" id="ARBA00004429"/>
    </source>
</evidence>
<accession>A0ABQ5LRX6</accession>
<comment type="subcellular location">
    <subcellularLocation>
        <location evidence="1 9">Cell inner membrane</location>
        <topology evidence="1 9">Multi-pass membrane protein</topology>
    </subcellularLocation>
</comment>
<gene>
    <name evidence="11" type="ORF">STA1M1_16190</name>
</gene>
<sequence>MDRFLNLLSGALAAPGRIVAWLLLPMVLFVCVAVFAAAARLNGFFTWETDIFLLGTEIGPTSVTDAQWHIFGLLVMLGGGWTYLENRHVRVEVLSEHMPRKARAVVEILGIAIFLLPFCWLAANFGYRFALSSFSTGEGSSYGGLQDRWVLKASLPVGFILLALAGLVILVREVRELFARRKDH</sequence>
<evidence type="ECO:0000313" key="11">
    <source>
        <dbReference type="EMBL" id="GKY87750.1"/>
    </source>
</evidence>
<comment type="similarity">
    <text evidence="8 9">Belongs to the TRAP transporter small permease family.</text>
</comment>
<dbReference type="RefSeq" id="WP_281841726.1">
    <property type="nucleotide sequence ID" value="NZ_BROH01000003.1"/>
</dbReference>
<keyword evidence="6 9" id="KW-1133">Transmembrane helix</keyword>
<evidence type="ECO:0000256" key="6">
    <source>
        <dbReference type="ARBA" id="ARBA00022989"/>
    </source>
</evidence>
<dbReference type="Proteomes" id="UP001144205">
    <property type="component" value="Unassembled WGS sequence"/>
</dbReference>
<dbReference type="InterPro" id="IPR007387">
    <property type="entry name" value="TRAP_DctQ"/>
</dbReference>
<keyword evidence="12" id="KW-1185">Reference proteome</keyword>
<dbReference type="Pfam" id="PF04290">
    <property type="entry name" value="DctQ"/>
    <property type="match status" value="1"/>
</dbReference>
<feature type="domain" description="Tripartite ATP-independent periplasmic transporters DctQ component" evidence="10">
    <location>
        <begin position="64"/>
        <end position="175"/>
    </location>
</feature>
<evidence type="ECO:0000256" key="7">
    <source>
        <dbReference type="ARBA" id="ARBA00023136"/>
    </source>
</evidence>
<evidence type="ECO:0000313" key="12">
    <source>
        <dbReference type="Proteomes" id="UP001144205"/>
    </source>
</evidence>
<comment type="function">
    <text evidence="9">Part of the tripartite ATP-independent periplasmic (TRAP) transport system.</text>
</comment>
<name>A0ABQ5LRX6_9RHOB</name>
<evidence type="ECO:0000256" key="8">
    <source>
        <dbReference type="ARBA" id="ARBA00038436"/>
    </source>
</evidence>
<feature type="transmembrane region" description="Helical" evidence="9">
    <location>
        <begin position="105"/>
        <end position="129"/>
    </location>
</feature>
<evidence type="ECO:0000259" key="10">
    <source>
        <dbReference type="Pfam" id="PF04290"/>
    </source>
</evidence>
<evidence type="ECO:0000256" key="9">
    <source>
        <dbReference type="RuleBase" id="RU369079"/>
    </source>
</evidence>
<keyword evidence="3" id="KW-1003">Cell membrane</keyword>
<comment type="caution">
    <text evidence="11">The sequence shown here is derived from an EMBL/GenBank/DDBJ whole genome shotgun (WGS) entry which is preliminary data.</text>
</comment>
<evidence type="ECO:0000256" key="2">
    <source>
        <dbReference type="ARBA" id="ARBA00022448"/>
    </source>
</evidence>
<proteinExistence type="inferred from homology"/>
<evidence type="ECO:0000256" key="5">
    <source>
        <dbReference type="ARBA" id="ARBA00022692"/>
    </source>
</evidence>
<dbReference type="PANTHER" id="PTHR35011">
    <property type="entry name" value="2,3-DIKETO-L-GULONATE TRAP TRANSPORTER SMALL PERMEASE PROTEIN YIAM"/>
    <property type="match status" value="1"/>
</dbReference>
<protein>
    <recommendedName>
        <fullName evidence="9">TRAP transporter small permease protein</fullName>
    </recommendedName>
</protein>
<dbReference type="InterPro" id="IPR055348">
    <property type="entry name" value="DctQ"/>
</dbReference>
<feature type="transmembrane region" description="Helical" evidence="9">
    <location>
        <begin position="149"/>
        <end position="171"/>
    </location>
</feature>
<keyword evidence="7 9" id="KW-0472">Membrane</keyword>
<organism evidence="11 12">
    <name type="scientific">Sinisalibacter aestuarii</name>
    <dbReference type="NCBI Taxonomy" id="2949426"/>
    <lineage>
        <taxon>Bacteria</taxon>
        <taxon>Pseudomonadati</taxon>
        <taxon>Pseudomonadota</taxon>
        <taxon>Alphaproteobacteria</taxon>
        <taxon>Rhodobacterales</taxon>
        <taxon>Roseobacteraceae</taxon>
        <taxon>Sinisalibacter</taxon>
    </lineage>
</organism>